<dbReference type="RefSeq" id="WP_119893585.1">
    <property type="nucleotide sequence ID" value="NZ_CP032419.1"/>
</dbReference>
<dbReference type="GO" id="GO:0030322">
    <property type="term" value="P:stabilization of membrane potential"/>
    <property type="evidence" value="ECO:0007669"/>
    <property type="project" value="TreeGrafter"/>
</dbReference>
<evidence type="ECO:0000256" key="7">
    <source>
        <dbReference type="ARBA" id="ARBA00023303"/>
    </source>
</evidence>
<dbReference type="OrthoDB" id="9813518at2"/>
<evidence type="ECO:0000256" key="8">
    <source>
        <dbReference type="SAM" id="Phobius"/>
    </source>
</evidence>
<dbReference type="Gene3D" id="1.10.287.70">
    <property type="match status" value="1"/>
</dbReference>
<dbReference type="SUPFAM" id="SSF81324">
    <property type="entry name" value="Voltage-gated potassium channels"/>
    <property type="match status" value="1"/>
</dbReference>
<reference evidence="11" key="1">
    <citation type="submission" date="2018-09" db="EMBL/GenBank/DDBJ databases">
        <authorList>
            <person name="Zhu H."/>
        </authorList>
    </citation>
    <scope>NUCLEOTIDE SEQUENCE [LARGE SCALE GENOMIC DNA]</scope>
    <source>
        <strain evidence="11">K2W31S-8</strain>
    </source>
</reference>
<keyword evidence="5" id="KW-0406">Ion transport</keyword>
<evidence type="ECO:0000313" key="11">
    <source>
        <dbReference type="Proteomes" id="UP000265560"/>
    </source>
</evidence>
<evidence type="ECO:0000256" key="2">
    <source>
        <dbReference type="ARBA" id="ARBA00022448"/>
    </source>
</evidence>
<keyword evidence="4 8" id="KW-1133">Transmembrane helix</keyword>
<dbReference type="Pfam" id="PF07885">
    <property type="entry name" value="Ion_trans_2"/>
    <property type="match status" value="1"/>
</dbReference>
<accession>A0A385Z1L2</accession>
<evidence type="ECO:0000256" key="1">
    <source>
        <dbReference type="ARBA" id="ARBA00004141"/>
    </source>
</evidence>
<evidence type="ECO:0000256" key="4">
    <source>
        <dbReference type="ARBA" id="ARBA00022989"/>
    </source>
</evidence>
<proteinExistence type="predicted"/>
<evidence type="ECO:0000256" key="3">
    <source>
        <dbReference type="ARBA" id="ARBA00022692"/>
    </source>
</evidence>
<feature type="domain" description="Potassium channel" evidence="9">
    <location>
        <begin position="67"/>
        <end position="132"/>
    </location>
</feature>
<feature type="transmembrane region" description="Helical" evidence="8">
    <location>
        <begin position="114"/>
        <end position="133"/>
    </location>
</feature>
<dbReference type="PANTHER" id="PTHR11003">
    <property type="entry name" value="POTASSIUM CHANNEL, SUBFAMILY K"/>
    <property type="match status" value="1"/>
</dbReference>
<dbReference type="GO" id="GO:0015271">
    <property type="term" value="F:outward rectifier potassium channel activity"/>
    <property type="evidence" value="ECO:0007669"/>
    <property type="project" value="TreeGrafter"/>
</dbReference>
<feature type="transmembrane region" description="Helical" evidence="8">
    <location>
        <begin position="81"/>
        <end position="102"/>
    </location>
</feature>
<feature type="transmembrane region" description="Helical" evidence="8">
    <location>
        <begin position="6"/>
        <end position="27"/>
    </location>
</feature>
<keyword evidence="2" id="KW-0813">Transport</keyword>
<protein>
    <submittedName>
        <fullName evidence="10">Two pore domain potassium channel family protein</fullName>
    </submittedName>
</protein>
<dbReference type="InterPro" id="IPR013099">
    <property type="entry name" value="K_chnl_dom"/>
</dbReference>
<dbReference type="GO" id="GO:0005886">
    <property type="term" value="C:plasma membrane"/>
    <property type="evidence" value="ECO:0007669"/>
    <property type="project" value="TreeGrafter"/>
</dbReference>
<evidence type="ECO:0000313" key="10">
    <source>
        <dbReference type="EMBL" id="AYC32966.1"/>
    </source>
</evidence>
<dbReference type="EMBL" id="CP032419">
    <property type="protein sequence ID" value="AYC32966.1"/>
    <property type="molecule type" value="Genomic_DNA"/>
</dbReference>
<comment type="subcellular location">
    <subcellularLocation>
        <location evidence="1">Membrane</location>
        <topology evidence="1">Multi-pass membrane protein</topology>
    </subcellularLocation>
</comment>
<feature type="transmembrane region" description="Helical" evidence="8">
    <location>
        <begin position="48"/>
        <end position="75"/>
    </location>
</feature>
<name>A0A385Z1L2_9PSED</name>
<keyword evidence="6 8" id="KW-0472">Membrane</keyword>
<dbReference type="AlphaFoldDB" id="A0A385Z1L2"/>
<organism evidence="10 11">
    <name type="scientific">Pseudomonas cavernae</name>
    <dbReference type="NCBI Taxonomy" id="2320867"/>
    <lineage>
        <taxon>Bacteria</taxon>
        <taxon>Pseudomonadati</taxon>
        <taxon>Pseudomonadota</taxon>
        <taxon>Gammaproteobacteria</taxon>
        <taxon>Pseudomonadales</taxon>
        <taxon>Pseudomonadaceae</taxon>
        <taxon>Pseudomonas</taxon>
    </lineage>
</organism>
<keyword evidence="3 8" id="KW-0812">Transmembrane</keyword>
<dbReference type="GO" id="GO:0022841">
    <property type="term" value="F:potassium ion leak channel activity"/>
    <property type="evidence" value="ECO:0007669"/>
    <property type="project" value="TreeGrafter"/>
</dbReference>
<gene>
    <name evidence="10" type="ORF">D3880_11530</name>
</gene>
<dbReference type="KEGG" id="pcav:D3880_11530"/>
<sequence>MLLNLLMGLPVIMLCLLLQAAFVALSLRQYVRVRNAHRKPDSLLWNTALLSLVLLLMLLGNFVQMGIWAALFMMLDEFDTFATALYFSGVTFATLGYGDIVMSERWRLLSPLEAANGILMFGVSTAVMTAAVMDVIKRHTPRSQQRPDD</sequence>
<evidence type="ECO:0000256" key="6">
    <source>
        <dbReference type="ARBA" id="ARBA00023136"/>
    </source>
</evidence>
<evidence type="ECO:0000256" key="5">
    <source>
        <dbReference type="ARBA" id="ARBA00023065"/>
    </source>
</evidence>
<evidence type="ECO:0000259" key="9">
    <source>
        <dbReference type="Pfam" id="PF07885"/>
    </source>
</evidence>
<keyword evidence="11" id="KW-1185">Reference proteome</keyword>
<keyword evidence="7 10" id="KW-0407">Ion channel</keyword>
<dbReference type="InterPro" id="IPR003280">
    <property type="entry name" value="2pore_dom_K_chnl"/>
</dbReference>
<dbReference type="PANTHER" id="PTHR11003:SF345">
    <property type="entry name" value="TWIK FAMILY OF POTASSIUM CHANNELS PROTEIN 18"/>
    <property type="match status" value="1"/>
</dbReference>
<dbReference type="Proteomes" id="UP000265560">
    <property type="component" value="Chromosome"/>
</dbReference>